<feature type="domain" description="Flavin reductase like" evidence="2">
    <location>
        <begin position="17"/>
        <end position="160"/>
    </location>
</feature>
<evidence type="ECO:0000256" key="1">
    <source>
        <dbReference type="ARBA" id="ARBA00023002"/>
    </source>
</evidence>
<dbReference type="SMR" id="A0A1H6AJQ5"/>
<proteinExistence type="predicted"/>
<dbReference type="EMBL" id="FNVB01000003">
    <property type="protein sequence ID" value="SEG48993.1"/>
    <property type="molecule type" value="Genomic_DNA"/>
</dbReference>
<dbReference type="EMBL" id="FOME01000012">
    <property type="protein sequence ID" value="SFE58739.1"/>
    <property type="molecule type" value="Genomic_DNA"/>
</dbReference>
<dbReference type="Proteomes" id="UP000236729">
    <property type="component" value="Unassembled WGS sequence"/>
</dbReference>
<gene>
    <name evidence="3" type="ORF">SAMN02982929_02367</name>
    <name evidence="4" type="ORF">SAMN05216506_112201</name>
</gene>
<reference evidence="5 6" key="2">
    <citation type="submission" date="2016-10" db="EMBL/GenBank/DDBJ databases">
        <authorList>
            <person name="Varghese N."/>
            <person name="Submissions S."/>
        </authorList>
    </citation>
    <scope>NUCLEOTIDE SEQUENCE [LARGE SCALE GENOMIC DNA]</scope>
    <source>
        <strain evidence="6">ATCC 20501</strain>
        <strain evidence="4 5">CGMCC 4.3529</strain>
    </source>
</reference>
<dbReference type="SUPFAM" id="SSF50475">
    <property type="entry name" value="FMN-binding split barrel"/>
    <property type="match status" value="1"/>
</dbReference>
<keyword evidence="1" id="KW-0560">Oxidoreductase</keyword>
<evidence type="ECO:0000313" key="4">
    <source>
        <dbReference type="EMBL" id="SFE58739.1"/>
    </source>
</evidence>
<evidence type="ECO:0000313" key="5">
    <source>
        <dbReference type="Proteomes" id="UP000199690"/>
    </source>
</evidence>
<dbReference type="AlphaFoldDB" id="A0A1H6AJQ5"/>
<dbReference type="PANTHER" id="PTHR30466">
    <property type="entry name" value="FLAVIN REDUCTASE"/>
    <property type="match status" value="1"/>
</dbReference>
<dbReference type="InterPro" id="IPR012349">
    <property type="entry name" value="Split_barrel_FMN-bd"/>
</dbReference>
<sequence length="167" mass="17748">MTPQPAAVDGEVFRQAMRRLPTGVAVLTTRGPHGMTINSALSVSLDPPLLLVAIGHRTRTHGLLAHAESFTVNVLGAGQRALAARFAGRRAVGEFGGVDWHPSPVTGDPVLVGSPVSIDCRIDRRIEAADHTLFLGAVRHVHSTGGASDPLVFADRDYRRLAEEPVP</sequence>
<dbReference type="GO" id="GO:0010181">
    <property type="term" value="F:FMN binding"/>
    <property type="evidence" value="ECO:0007669"/>
    <property type="project" value="InterPro"/>
</dbReference>
<dbReference type="Gene3D" id="2.30.110.10">
    <property type="entry name" value="Electron Transport, Fmn-binding Protein, Chain A"/>
    <property type="match status" value="1"/>
</dbReference>
<dbReference type="RefSeq" id="WP_103908112.1">
    <property type="nucleotide sequence ID" value="NZ_FNVB01000003.1"/>
</dbReference>
<dbReference type="PANTHER" id="PTHR30466:SF1">
    <property type="entry name" value="FMN REDUCTASE (NADH) RUTF"/>
    <property type="match status" value="1"/>
</dbReference>
<evidence type="ECO:0000313" key="3">
    <source>
        <dbReference type="EMBL" id="SEG48993.1"/>
    </source>
</evidence>
<dbReference type="GO" id="GO:0042602">
    <property type="term" value="F:riboflavin reductase (NADPH) activity"/>
    <property type="evidence" value="ECO:0007669"/>
    <property type="project" value="TreeGrafter"/>
</dbReference>
<dbReference type="InterPro" id="IPR050268">
    <property type="entry name" value="NADH-dep_flavin_reductase"/>
</dbReference>
<dbReference type="Proteomes" id="UP000199690">
    <property type="component" value="Unassembled WGS sequence"/>
</dbReference>
<reference evidence="3" key="1">
    <citation type="submission" date="2016-10" db="EMBL/GenBank/DDBJ databases">
        <authorList>
            <person name="de Groot N.N."/>
        </authorList>
    </citation>
    <scope>NUCLEOTIDE SEQUENCE [LARGE SCALE GENOMIC DNA]</scope>
    <source>
        <strain evidence="3">ATCC 20501</strain>
    </source>
</reference>
<organism evidence="3 6">
    <name type="scientific">Saccharopolyspora kobensis</name>
    <dbReference type="NCBI Taxonomy" id="146035"/>
    <lineage>
        <taxon>Bacteria</taxon>
        <taxon>Bacillati</taxon>
        <taxon>Actinomycetota</taxon>
        <taxon>Actinomycetes</taxon>
        <taxon>Pseudonocardiales</taxon>
        <taxon>Pseudonocardiaceae</taxon>
        <taxon>Saccharopolyspora</taxon>
    </lineage>
</organism>
<name>A0A1H6AJQ5_9PSEU</name>
<dbReference type="SMART" id="SM00903">
    <property type="entry name" value="Flavin_Reduct"/>
    <property type="match status" value="1"/>
</dbReference>
<keyword evidence="5" id="KW-1185">Reference proteome</keyword>
<evidence type="ECO:0000313" key="6">
    <source>
        <dbReference type="Proteomes" id="UP000236729"/>
    </source>
</evidence>
<accession>A0A1I2BRM8</accession>
<dbReference type="Pfam" id="PF01613">
    <property type="entry name" value="Flavin_Reduct"/>
    <property type="match status" value="1"/>
</dbReference>
<dbReference type="InterPro" id="IPR002563">
    <property type="entry name" value="Flavin_Rdtase-like_dom"/>
</dbReference>
<protein>
    <submittedName>
        <fullName evidence="3">NADH-FMN oxidoreductase RutF, flavin reductase (DIM6/NTAB) family</fullName>
    </submittedName>
</protein>
<evidence type="ECO:0000259" key="2">
    <source>
        <dbReference type="SMART" id="SM00903"/>
    </source>
</evidence>
<accession>A0A1H6AJQ5</accession>